<keyword evidence="1" id="KW-0732">Signal</keyword>
<name>A0A166BWT4_9AGAM</name>
<dbReference type="SUPFAM" id="SSF53474">
    <property type="entry name" value="alpha/beta-Hydrolases"/>
    <property type="match status" value="1"/>
</dbReference>
<proteinExistence type="predicted"/>
<evidence type="ECO:0000256" key="1">
    <source>
        <dbReference type="SAM" id="SignalP"/>
    </source>
</evidence>
<dbReference type="STRING" id="436010.A0A166BWT4"/>
<reference evidence="2 3" key="1">
    <citation type="journal article" date="2016" name="Mol. Biol. Evol.">
        <title>Comparative Genomics of Early-Diverging Mushroom-Forming Fungi Provides Insights into the Origins of Lignocellulose Decay Capabilities.</title>
        <authorList>
            <person name="Nagy L.G."/>
            <person name="Riley R."/>
            <person name="Tritt A."/>
            <person name="Adam C."/>
            <person name="Daum C."/>
            <person name="Floudas D."/>
            <person name="Sun H."/>
            <person name="Yadav J.S."/>
            <person name="Pangilinan J."/>
            <person name="Larsson K.H."/>
            <person name="Matsuura K."/>
            <person name="Barry K."/>
            <person name="Labutti K."/>
            <person name="Kuo R."/>
            <person name="Ohm R.A."/>
            <person name="Bhattacharya S.S."/>
            <person name="Shirouzu T."/>
            <person name="Yoshinaga Y."/>
            <person name="Martin F.M."/>
            <person name="Grigoriev I.V."/>
            <person name="Hibbett D.S."/>
        </authorList>
    </citation>
    <scope>NUCLEOTIDE SEQUENCE [LARGE SCALE GENOMIC DNA]</scope>
    <source>
        <strain evidence="2 3">CBS 109695</strain>
    </source>
</reference>
<evidence type="ECO:0000313" key="3">
    <source>
        <dbReference type="Proteomes" id="UP000076532"/>
    </source>
</evidence>
<protein>
    <submittedName>
        <fullName evidence="2">Alpha beta-hydrolase</fullName>
    </submittedName>
</protein>
<dbReference type="OrthoDB" id="9978720at2759"/>
<evidence type="ECO:0000313" key="2">
    <source>
        <dbReference type="EMBL" id="KZP13054.1"/>
    </source>
</evidence>
<dbReference type="PANTHER" id="PTHR43194:SF4">
    <property type="entry name" value="AB HYDROLASE-1 DOMAIN-CONTAINING PROTEIN"/>
    <property type="match status" value="1"/>
</dbReference>
<dbReference type="EMBL" id="KV417638">
    <property type="protein sequence ID" value="KZP13054.1"/>
    <property type="molecule type" value="Genomic_DNA"/>
</dbReference>
<dbReference type="CDD" id="cd12809">
    <property type="entry name" value="Esterase_713_like-2"/>
    <property type="match status" value="1"/>
</dbReference>
<feature type="chain" id="PRO_5007871393" evidence="1">
    <location>
        <begin position="22"/>
        <end position="372"/>
    </location>
</feature>
<keyword evidence="3" id="KW-1185">Reference proteome</keyword>
<sequence>MFARPTGKAVLLAFAIFTTNACCRSHDVEGTLHRRNYFYIGGSFIQRDDNSTLVHGQMYVEHLVPAKVTQPYPLLFIEGMGMTGTNLLNTPDGRLGWADYFMSKGYELYIVDQPARARSAWLQGVDGLQIVFPVTYVESHFTAMERYNLWPQAQFHTQWPGNGSLGDPTYDLFYKSTHPSLNSTAETSNLILSAGSKLIDVIGEVILLVHSQSGQFGWVLGDANPSKVKAIVALEPTGPPFGEAVFSTVLDRPYGITIPPVAYDPPLSSPDDLKKIVSSSDSGTNYTCYKQVEPARKLANLSKFPIFMVTSQSSFHAVYDGCTSQYLSQAGVDVEHVRLEDVGIYGNGHMMFMEKNNIEVADVILKWLDKTF</sequence>
<dbReference type="AlphaFoldDB" id="A0A166BWT4"/>
<dbReference type="Proteomes" id="UP000076532">
    <property type="component" value="Unassembled WGS sequence"/>
</dbReference>
<organism evidence="2 3">
    <name type="scientific">Athelia psychrophila</name>
    <dbReference type="NCBI Taxonomy" id="1759441"/>
    <lineage>
        <taxon>Eukaryota</taxon>
        <taxon>Fungi</taxon>
        <taxon>Dikarya</taxon>
        <taxon>Basidiomycota</taxon>
        <taxon>Agaricomycotina</taxon>
        <taxon>Agaricomycetes</taxon>
        <taxon>Agaricomycetidae</taxon>
        <taxon>Atheliales</taxon>
        <taxon>Atheliaceae</taxon>
        <taxon>Athelia</taxon>
    </lineage>
</organism>
<dbReference type="InterPro" id="IPR029058">
    <property type="entry name" value="AB_hydrolase_fold"/>
</dbReference>
<dbReference type="PANTHER" id="PTHR43194">
    <property type="entry name" value="HYDROLASE ALPHA/BETA FOLD FAMILY"/>
    <property type="match status" value="1"/>
</dbReference>
<accession>A0A166BWT4</accession>
<gene>
    <name evidence="2" type="ORF">FIBSPDRAFT_835512</name>
</gene>
<dbReference type="InterPro" id="IPR050228">
    <property type="entry name" value="Carboxylesterase_BioH"/>
</dbReference>
<dbReference type="Gene3D" id="3.40.50.1820">
    <property type="entry name" value="alpha/beta hydrolase"/>
    <property type="match status" value="1"/>
</dbReference>
<feature type="signal peptide" evidence="1">
    <location>
        <begin position="1"/>
        <end position="21"/>
    </location>
</feature>